<dbReference type="InterPro" id="IPR008841">
    <property type="entry name" value="Siphovirus-type_tail_N"/>
</dbReference>
<gene>
    <name evidence="2" type="ORF">DC432_12195</name>
</gene>
<feature type="domain" description="Siphovirus-type tail component RIFT-related" evidence="1">
    <location>
        <begin position="33"/>
        <end position="92"/>
    </location>
</feature>
<evidence type="ECO:0000313" key="3">
    <source>
        <dbReference type="Proteomes" id="UP000244649"/>
    </source>
</evidence>
<dbReference type="Pfam" id="PF05709">
    <property type="entry name" value="Sipho_tail"/>
    <property type="match status" value="1"/>
</dbReference>
<protein>
    <recommendedName>
        <fullName evidence="1">Siphovirus-type tail component RIFT-related domain-containing protein</fullName>
    </recommendedName>
</protein>
<name>A0A2T7WBT6_MICTE</name>
<organism evidence="2 3">
    <name type="scientific">Microbacterium testaceum</name>
    <name type="common">Aureobacterium testaceum</name>
    <name type="synonym">Brevibacterium testaceum</name>
    <dbReference type="NCBI Taxonomy" id="2033"/>
    <lineage>
        <taxon>Bacteria</taxon>
        <taxon>Bacillati</taxon>
        <taxon>Actinomycetota</taxon>
        <taxon>Actinomycetes</taxon>
        <taxon>Micrococcales</taxon>
        <taxon>Microbacteriaceae</taxon>
        <taxon>Microbacterium</taxon>
    </lineage>
</organism>
<evidence type="ECO:0000313" key="2">
    <source>
        <dbReference type="EMBL" id="PVE67913.1"/>
    </source>
</evidence>
<dbReference type="AlphaFoldDB" id="A0A2T7WBT6"/>
<comment type="caution">
    <text evidence="2">The sequence shown here is derived from an EMBL/GenBank/DDBJ whole genome shotgun (WGS) entry which is preliminary data.</text>
</comment>
<evidence type="ECO:0000259" key="1">
    <source>
        <dbReference type="Pfam" id="PF05709"/>
    </source>
</evidence>
<accession>A0A2T7WBT6</accession>
<proteinExistence type="predicted"/>
<sequence length="286" mass="30779">MRLENNGDTLEISNWMPTGVLRRIGASGFGMAPTVNRFREGAADGTRFRGQRKGGRVIKLPVAFQGESEAEIQDLMRKLVRILNPRVSLATLFVTYDDGTELFTDVVFAGGGDHIFGEGTDSLTFAEWDLTLQSTSAYFTSAESVDVKIDAGGNSGRGLIKTGSMGLSRLRVSSASVIGSVEVDNPGDADAFPIWLVEGPGHHFHADVYGAGFTYDPAVEVGNPITVNTRDKSVTNANGSVYTGLADAPLLFAIPPGRTTINLSMQDTNGQTRVRLNFQPRYEVVI</sequence>
<dbReference type="RefSeq" id="WP_116538124.1">
    <property type="nucleotide sequence ID" value="NZ_QDFT01000032.1"/>
</dbReference>
<reference evidence="2 3" key="1">
    <citation type="submission" date="2018-04" db="EMBL/GenBank/DDBJ databases">
        <authorList>
            <person name="Go L.Y."/>
            <person name="Mitchell J.A."/>
        </authorList>
    </citation>
    <scope>NUCLEOTIDE SEQUENCE [LARGE SCALE GENOMIC DNA]</scope>
    <source>
        <strain evidence="2 3">TPD7010</strain>
    </source>
</reference>
<dbReference type="Proteomes" id="UP000244649">
    <property type="component" value="Unassembled WGS sequence"/>
</dbReference>
<dbReference type="EMBL" id="QDFT01000032">
    <property type="protein sequence ID" value="PVE67913.1"/>
    <property type="molecule type" value="Genomic_DNA"/>
</dbReference>